<dbReference type="EMBL" id="KU686208">
    <property type="protein sequence ID" value="AOV61115.1"/>
    <property type="molecule type" value="Genomic_DNA"/>
</dbReference>
<gene>
    <name evidence="1" type="ORF">C350210_069</name>
    <name evidence="2" type="ORF">N440310_069</name>
    <name evidence="3" type="ORF">T191209_069</name>
</gene>
<sequence length="86" mass="10308">MNKFYRGQFVTYNDHYGYINFISEDYITICIKEYTKPPEEAEHSKHPIRQVCLCVFSRYWDKVLETSQQVTNDFSTENAEIVENIK</sequence>
<name>A0A1D8KQD6_9CAUD</name>
<proteinExistence type="predicted"/>
<evidence type="ECO:0000313" key="5">
    <source>
        <dbReference type="Proteomes" id="UP000241089"/>
    </source>
</evidence>
<dbReference type="Proteomes" id="UP000202158">
    <property type="component" value="Segment"/>
</dbReference>
<evidence type="ECO:0000313" key="3">
    <source>
        <dbReference type="EMBL" id="AOV61329.1"/>
    </source>
</evidence>
<dbReference type="GeneID" id="30306139"/>
<organism evidence="1 6">
    <name type="scientific">Synechococcus phage S-CAM22</name>
    <dbReference type="NCBI Taxonomy" id="1883365"/>
    <lineage>
        <taxon>Viruses</taxon>
        <taxon>Duplodnaviria</taxon>
        <taxon>Heunggongvirae</taxon>
        <taxon>Uroviricota</taxon>
        <taxon>Caudoviricetes</taxon>
        <taxon>Pantevenvirales</taxon>
        <taxon>Kyanoviridae</taxon>
        <taxon>Alisovirus</taxon>
        <taxon>Alisovirus socal22</taxon>
    </lineage>
</organism>
<dbReference type="Proteomes" id="UP000241975">
    <property type="component" value="Segment"/>
</dbReference>
<dbReference type="OrthoDB" id="26537at10239"/>
<accession>A0A1D8KQD6</accession>
<evidence type="ECO:0000313" key="6">
    <source>
        <dbReference type="Proteomes" id="UP000241975"/>
    </source>
</evidence>
<keyword evidence="6" id="KW-1185">Reference proteome</keyword>
<dbReference type="Proteomes" id="UP000241089">
    <property type="component" value="Segment"/>
</dbReference>
<dbReference type="EMBL" id="KU686207">
    <property type="protein sequence ID" value="AOV60901.1"/>
    <property type="molecule type" value="Genomic_DNA"/>
</dbReference>
<evidence type="ECO:0000313" key="1">
    <source>
        <dbReference type="EMBL" id="AOV60901.1"/>
    </source>
</evidence>
<reference evidence="4 5" key="1">
    <citation type="journal article" date="2016" name="Virology">
        <title>The genomic content and context of auxiliary metabolic genes in marine cyanomyoviruses.</title>
        <authorList>
            <person name="Crummett L.T."/>
            <person name="Puxty R.J."/>
            <person name="Weihe C."/>
            <person name="Marston M.F."/>
            <person name="Martiny J.B."/>
        </authorList>
    </citation>
    <scope>NUCLEOTIDE SEQUENCE [LARGE SCALE GENOMIC DNA]</scope>
    <source>
        <strain evidence="1">0210CC35</strain>
        <strain evidence="2">0310NB44</strain>
        <strain evidence="3">1209TA19</strain>
    </source>
</reference>
<protein>
    <submittedName>
        <fullName evidence="1">Uncharacterized protein</fullName>
    </submittedName>
</protein>
<evidence type="ECO:0000313" key="4">
    <source>
        <dbReference type="Proteomes" id="UP000202158"/>
    </source>
</evidence>
<dbReference type="EMBL" id="KU686209">
    <property type="protein sequence ID" value="AOV61329.1"/>
    <property type="molecule type" value="Genomic_DNA"/>
</dbReference>
<dbReference type="RefSeq" id="YP_009320981.1">
    <property type="nucleotide sequence ID" value="NC_031903.1"/>
</dbReference>
<dbReference type="KEGG" id="vg:30306139"/>
<evidence type="ECO:0000313" key="2">
    <source>
        <dbReference type="EMBL" id="AOV61115.1"/>
    </source>
</evidence>